<protein>
    <submittedName>
        <fullName evidence="2">Uncharacterized protein</fullName>
    </submittedName>
</protein>
<gene>
    <name evidence="2" type="ORF">BFAG_03649</name>
</gene>
<dbReference type="EMBL" id="EQ973216">
    <property type="protein sequence ID" value="EFR54950.1"/>
    <property type="molecule type" value="Genomic_DNA"/>
</dbReference>
<feature type="transmembrane region" description="Helical" evidence="1">
    <location>
        <begin position="6"/>
        <end position="24"/>
    </location>
</feature>
<keyword evidence="3" id="KW-1185">Reference proteome</keyword>
<sequence length="57" mass="6688">MLNSATKVAIFSTNSFIILIYFFVNNDGQKYILSRNKRIKTIFFLKLSAKNRQKNEV</sequence>
<keyword evidence="1" id="KW-1133">Transmembrane helix</keyword>
<dbReference type="Proteomes" id="UP000005101">
    <property type="component" value="Unassembled WGS sequence"/>
</dbReference>
<name>A0ABN0BPW0_BACFG</name>
<keyword evidence="1" id="KW-0812">Transmembrane</keyword>
<keyword evidence="1" id="KW-0472">Membrane</keyword>
<evidence type="ECO:0000256" key="1">
    <source>
        <dbReference type="SAM" id="Phobius"/>
    </source>
</evidence>
<organism evidence="2 3">
    <name type="scientific">Bacteroides fragilis 3_1_12</name>
    <dbReference type="NCBI Taxonomy" id="457424"/>
    <lineage>
        <taxon>Bacteria</taxon>
        <taxon>Pseudomonadati</taxon>
        <taxon>Bacteroidota</taxon>
        <taxon>Bacteroidia</taxon>
        <taxon>Bacteroidales</taxon>
        <taxon>Bacteroidaceae</taxon>
        <taxon>Bacteroides</taxon>
    </lineage>
</organism>
<reference evidence="2 3" key="1">
    <citation type="submission" date="2008-12" db="EMBL/GenBank/DDBJ databases">
        <title>Annotation of Bacteroides fragilis strain 3_1_12.</title>
        <authorList>
            <consortium name="The Broad Institute Genome Sequencing Platform"/>
            <person name="Ward D."/>
            <person name="Young S.K."/>
            <person name="Kodira C.D."/>
            <person name="Zeng Q."/>
            <person name="Koehrsen M."/>
            <person name="Alvarado L."/>
            <person name="Berlin A."/>
            <person name="Borenstein D."/>
            <person name="Chen Z."/>
            <person name="Engels R."/>
            <person name="Freedman E."/>
            <person name="Gellesch M."/>
            <person name="Goldberg J."/>
            <person name="Griggs A."/>
            <person name="Gujja S."/>
            <person name="Heiman D."/>
            <person name="Hepburn T."/>
            <person name="Howarth C."/>
            <person name="Jen D."/>
            <person name="Larson L."/>
            <person name="Lewis B."/>
            <person name="Mehta T."/>
            <person name="Park D."/>
            <person name="Pearson M."/>
            <person name="Roberts A."/>
            <person name="Saif S."/>
            <person name="Shea T."/>
            <person name="Shenoy N."/>
            <person name="Sisk P."/>
            <person name="Stolte C."/>
            <person name="Sykes S."/>
            <person name="Walk T."/>
            <person name="White J."/>
            <person name="Yandava C."/>
            <person name="Allen-Vercoe E."/>
            <person name="Strauss J."/>
            <person name="Ambrose C."/>
            <person name="Lander E."/>
            <person name="Nusbaum C."/>
            <person name="Galagan J."/>
            <person name="Birren B."/>
        </authorList>
    </citation>
    <scope>NUCLEOTIDE SEQUENCE [LARGE SCALE GENOMIC DNA]</scope>
    <source>
        <strain evidence="2 3">3_1_12</strain>
    </source>
</reference>
<accession>A0ABN0BPW0</accession>
<evidence type="ECO:0000313" key="3">
    <source>
        <dbReference type="Proteomes" id="UP000005101"/>
    </source>
</evidence>
<evidence type="ECO:0000313" key="2">
    <source>
        <dbReference type="EMBL" id="EFR54950.1"/>
    </source>
</evidence>
<proteinExistence type="predicted"/>